<name>A0A843UQG8_COLES</name>
<dbReference type="AlphaFoldDB" id="A0A843UQG8"/>
<gene>
    <name evidence="1" type="ORF">Taro_015633</name>
</gene>
<comment type="caution">
    <text evidence="1">The sequence shown here is derived from an EMBL/GenBank/DDBJ whole genome shotgun (WGS) entry which is preliminary data.</text>
</comment>
<dbReference type="EMBL" id="NMUH01000677">
    <property type="protein sequence ID" value="MQL83153.1"/>
    <property type="molecule type" value="Genomic_DNA"/>
</dbReference>
<accession>A0A843UQG8</accession>
<keyword evidence="2" id="KW-1185">Reference proteome</keyword>
<reference evidence="1" key="1">
    <citation type="submission" date="2017-07" db="EMBL/GenBank/DDBJ databases">
        <title>Taro Niue Genome Assembly and Annotation.</title>
        <authorList>
            <person name="Atibalentja N."/>
            <person name="Keating K."/>
            <person name="Fields C.J."/>
        </authorList>
    </citation>
    <scope>NUCLEOTIDE SEQUENCE</scope>
    <source>
        <strain evidence="1">Niue_2</strain>
        <tissue evidence="1">Leaf</tissue>
    </source>
</reference>
<dbReference type="Proteomes" id="UP000652761">
    <property type="component" value="Unassembled WGS sequence"/>
</dbReference>
<protein>
    <submittedName>
        <fullName evidence="1">Uncharacterized protein</fullName>
    </submittedName>
</protein>
<sequence>MGFLLKCVHSKLGCNAYHGYLSSRLPRHWVLRFYPDTVSTVKVCVVFLDTLTPKFEKYIRLRERWQWAATRHARGWGTDTNRRTGPQLVLFPVPQFRELGPESLKVSNLGLQLCGLQEWCWLVSTILDPVEVEQQLDLSSVAARLIGRLALFVQVKESRRVPVPLLVPVSTVVESGR</sequence>
<organism evidence="1 2">
    <name type="scientific">Colocasia esculenta</name>
    <name type="common">Wild taro</name>
    <name type="synonym">Arum esculentum</name>
    <dbReference type="NCBI Taxonomy" id="4460"/>
    <lineage>
        <taxon>Eukaryota</taxon>
        <taxon>Viridiplantae</taxon>
        <taxon>Streptophyta</taxon>
        <taxon>Embryophyta</taxon>
        <taxon>Tracheophyta</taxon>
        <taxon>Spermatophyta</taxon>
        <taxon>Magnoliopsida</taxon>
        <taxon>Liliopsida</taxon>
        <taxon>Araceae</taxon>
        <taxon>Aroideae</taxon>
        <taxon>Colocasieae</taxon>
        <taxon>Colocasia</taxon>
    </lineage>
</organism>
<proteinExistence type="predicted"/>
<evidence type="ECO:0000313" key="1">
    <source>
        <dbReference type="EMBL" id="MQL83153.1"/>
    </source>
</evidence>
<evidence type="ECO:0000313" key="2">
    <source>
        <dbReference type="Proteomes" id="UP000652761"/>
    </source>
</evidence>